<accession>A0A844FYZ9</accession>
<dbReference type="PANTHER" id="PTHR12526">
    <property type="entry name" value="GLYCOSYLTRANSFERASE"/>
    <property type="match status" value="1"/>
</dbReference>
<dbReference type="GO" id="GO:0016757">
    <property type="term" value="F:glycosyltransferase activity"/>
    <property type="evidence" value="ECO:0007669"/>
    <property type="project" value="UniProtKB-ARBA"/>
</dbReference>
<feature type="domain" description="Glycosyltransferase subfamily 4-like N-terminal" evidence="1">
    <location>
        <begin position="13"/>
        <end position="210"/>
    </location>
</feature>
<sequence>MKILHVNYHASGGGAALAARRLHEELLRQGCDSRMLVVEGAGTSSDGVIRAGTRIRRVCRIMQRLEHLLLRLDGGSRNCLPRSLNLLRTGIAGAIRAERPDLVHLHWVNGAMFGVRELAGLGLPVVWTLHDGWAFCGCEHHHSAGDERFRSGYRSGSDFWNVWNWRRKLSCWRDWRFRSVAPSGWLMREAAESILLNRSRPVCIPNGVDLGLFSPGDRAEARRRLGIPEQGRMILFGAASVSDPNKGGPELLYALRALAARKECRDVTLLLLGRGELPEKLPFPVIPLGFVGEERRLAACYRAADLFVLASKYDNLPNMLIEAAACGTPLAAFDIGGISDIVIPGRNGFLAPPFDAAALADAIAAVLESPQKLGAEARAHAERHFDIRRSAEQYRALYEAVLRERRPRAYPGTNSYSSGAG</sequence>
<dbReference type="SUPFAM" id="SSF53756">
    <property type="entry name" value="UDP-Glycosyltransferase/glycogen phosphorylase"/>
    <property type="match status" value="1"/>
</dbReference>
<dbReference type="Pfam" id="PF13692">
    <property type="entry name" value="Glyco_trans_1_4"/>
    <property type="match status" value="1"/>
</dbReference>
<evidence type="ECO:0000313" key="3">
    <source>
        <dbReference type="Proteomes" id="UP000435649"/>
    </source>
</evidence>
<evidence type="ECO:0000259" key="1">
    <source>
        <dbReference type="Pfam" id="PF13439"/>
    </source>
</evidence>
<evidence type="ECO:0000313" key="2">
    <source>
        <dbReference type="EMBL" id="MST95954.1"/>
    </source>
</evidence>
<proteinExistence type="predicted"/>
<dbReference type="RefSeq" id="WP_154416916.1">
    <property type="nucleotide sequence ID" value="NZ_VUNS01000002.1"/>
</dbReference>
<keyword evidence="2" id="KW-0808">Transferase</keyword>
<dbReference type="PANTHER" id="PTHR12526:SF635">
    <property type="entry name" value="GLYCOSYL TRANSFERASE GROUP 1"/>
    <property type="match status" value="1"/>
</dbReference>
<protein>
    <submittedName>
        <fullName evidence="2">Glycosyltransferase</fullName>
    </submittedName>
</protein>
<dbReference type="EMBL" id="VUNS01000002">
    <property type="protein sequence ID" value="MST95954.1"/>
    <property type="molecule type" value="Genomic_DNA"/>
</dbReference>
<dbReference type="Proteomes" id="UP000435649">
    <property type="component" value="Unassembled WGS sequence"/>
</dbReference>
<dbReference type="AlphaFoldDB" id="A0A844FYZ9"/>
<dbReference type="Gene3D" id="3.40.50.2000">
    <property type="entry name" value="Glycogen Phosphorylase B"/>
    <property type="match status" value="2"/>
</dbReference>
<comment type="caution">
    <text evidence="2">The sequence shown here is derived from an EMBL/GenBank/DDBJ whole genome shotgun (WGS) entry which is preliminary data.</text>
</comment>
<organism evidence="2 3">
    <name type="scientific">Victivallis lenta</name>
    <dbReference type="NCBI Taxonomy" id="2606640"/>
    <lineage>
        <taxon>Bacteria</taxon>
        <taxon>Pseudomonadati</taxon>
        <taxon>Lentisphaerota</taxon>
        <taxon>Lentisphaeria</taxon>
        <taxon>Victivallales</taxon>
        <taxon>Victivallaceae</taxon>
        <taxon>Victivallis</taxon>
    </lineage>
</organism>
<dbReference type="Pfam" id="PF13439">
    <property type="entry name" value="Glyco_transf_4"/>
    <property type="match status" value="1"/>
</dbReference>
<dbReference type="InterPro" id="IPR028098">
    <property type="entry name" value="Glyco_trans_4-like_N"/>
</dbReference>
<gene>
    <name evidence="2" type="ORF">FYJ85_02710</name>
</gene>
<reference evidence="2 3" key="1">
    <citation type="submission" date="2019-08" db="EMBL/GenBank/DDBJ databases">
        <title>In-depth cultivation of the pig gut microbiome towards novel bacterial diversity and tailored functional studies.</title>
        <authorList>
            <person name="Wylensek D."/>
            <person name="Hitch T.C.A."/>
            <person name="Clavel T."/>
        </authorList>
    </citation>
    <scope>NUCLEOTIDE SEQUENCE [LARGE SCALE GENOMIC DNA]</scope>
    <source>
        <strain evidence="2 3">BBE-744-WT-12</strain>
    </source>
</reference>
<keyword evidence="3" id="KW-1185">Reference proteome</keyword>
<name>A0A844FYZ9_9BACT</name>